<dbReference type="PRINTS" id="PR00364">
    <property type="entry name" value="DISEASERSIST"/>
</dbReference>
<dbReference type="GO" id="GO:0006355">
    <property type="term" value="P:regulation of DNA-templated transcription"/>
    <property type="evidence" value="ECO:0007669"/>
    <property type="project" value="InterPro"/>
</dbReference>
<proteinExistence type="inferred from homology"/>
<dbReference type="InterPro" id="IPR005158">
    <property type="entry name" value="BTAD"/>
</dbReference>
<comment type="caution">
    <text evidence="9">The sequence shown here is derived from an EMBL/GenBank/DDBJ whole genome shotgun (WGS) entry which is preliminary data.</text>
</comment>
<evidence type="ECO:0000256" key="4">
    <source>
        <dbReference type="ARBA" id="ARBA00023125"/>
    </source>
</evidence>
<dbReference type="GO" id="GO:0000160">
    <property type="term" value="P:phosphorelay signal transduction system"/>
    <property type="evidence" value="ECO:0007669"/>
    <property type="project" value="UniProtKB-KW"/>
</dbReference>
<evidence type="ECO:0000313" key="9">
    <source>
        <dbReference type="EMBL" id="MBB4983841.1"/>
    </source>
</evidence>
<dbReference type="InterPro" id="IPR002182">
    <property type="entry name" value="NB-ARC"/>
</dbReference>
<dbReference type="Pfam" id="PF03704">
    <property type="entry name" value="BTAD"/>
    <property type="match status" value="1"/>
</dbReference>
<dbReference type="GO" id="GO:0043531">
    <property type="term" value="F:ADP binding"/>
    <property type="evidence" value="ECO:0007669"/>
    <property type="project" value="InterPro"/>
</dbReference>
<dbReference type="InterPro" id="IPR036388">
    <property type="entry name" value="WH-like_DNA-bd_sf"/>
</dbReference>
<dbReference type="PANTHER" id="PTHR35807">
    <property type="entry name" value="TRANSCRIPTIONAL REGULATOR REDD-RELATED"/>
    <property type="match status" value="1"/>
</dbReference>
<accession>A0A7W7U2K4</accession>
<evidence type="ECO:0000256" key="1">
    <source>
        <dbReference type="ARBA" id="ARBA00005820"/>
    </source>
</evidence>
<organism evidence="9 10">
    <name type="scientific">Streptomyces nymphaeiformis</name>
    <dbReference type="NCBI Taxonomy" id="2663842"/>
    <lineage>
        <taxon>Bacteria</taxon>
        <taxon>Bacillati</taxon>
        <taxon>Actinomycetota</taxon>
        <taxon>Actinomycetes</taxon>
        <taxon>Kitasatosporales</taxon>
        <taxon>Streptomycetaceae</taxon>
        <taxon>Streptomyces</taxon>
    </lineage>
</organism>
<keyword evidence="10" id="KW-1185">Reference proteome</keyword>
<dbReference type="Gene3D" id="1.10.10.10">
    <property type="entry name" value="Winged helix-like DNA-binding domain superfamily/Winged helix DNA-binding domain"/>
    <property type="match status" value="1"/>
</dbReference>
<dbReference type="PROSITE" id="PS51755">
    <property type="entry name" value="OMPR_PHOB"/>
    <property type="match status" value="1"/>
</dbReference>
<evidence type="ECO:0000256" key="3">
    <source>
        <dbReference type="ARBA" id="ARBA00023015"/>
    </source>
</evidence>
<name>A0A7W7U2K4_9ACTN</name>
<comment type="similarity">
    <text evidence="1">Belongs to the AfsR/DnrI/RedD regulatory family.</text>
</comment>
<keyword evidence="3" id="KW-0805">Transcription regulation</keyword>
<dbReference type="GO" id="GO:0003677">
    <property type="term" value="F:DNA binding"/>
    <property type="evidence" value="ECO:0007669"/>
    <property type="project" value="UniProtKB-UniRule"/>
</dbReference>
<dbReference type="Gene3D" id="3.40.50.300">
    <property type="entry name" value="P-loop containing nucleotide triphosphate hydrolases"/>
    <property type="match status" value="1"/>
</dbReference>
<keyword evidence="4 6" id="KW-0238">DNA-binding</keyword>
<dbReference type="InterPro" id="IPR051677">
    <property type="entry name" value="AfsR-DnrI-RedD_regulator"/>
</dbReference>
<dbReference type="EMBL" id="JACHJY010000007">
    <property type="protein sequence ID" value="MBB4983841.1"/>
    <property type="molecule type" value="Genomic_DNA"/>
</dbReference>
<dbReference type="InterPro" id="IPR011990">
    <property type="entry name" value="TPR-like_helical_dom_sf"/>
</dbReference>
<dbReference type="InterPro" id="IPR016032">
    <property type="entry name" value="Sig_transdc_resp-reg_C-effctor"/>
</dbReference>
<feature type="domain" description="OmpR/PhoB-type" evidence="8">
    <location>
        <begin position="6"/>
        <end position="111"/>
    </location>
</feature>
<gene>
    <name evidence="9" type="ORF">GGE06_004787</name>
</gene>
<dbReference type="AlphaFoldDB" id="A0A7W7U2K4"/>
<dbReference type="SUPFAM" id="SSF48452">
    <property type="entry name" value="TPR-like"/>
    <property type="match status" value="2"/>
</dbReference>
<dbReference type="InterPro" id="IPR027417">
    <property type="entry name" value="P-loop_NTPase"/>
</dbReference>
<evidence type="ECO:0000256" key="2">
    <source>
        <dbReference type="ARBA" id="ARBA00023012"/>
    </source>
</evidence>
<dbReference type="InterPro" id="IPR001867">
    <property type="entry name" value="OmpR/PhoB-type_DNA-bd"/>
</dbReference>
<dbReference type="SMART" id="SM00862">
    <property type="entry name" value="Trans_reg_C"/>
    <property type="match status" value="1"/>
</dbReference>
<feature type="region of interest" description="Disordered" evidence="7">
    <location>
        <begin position="259"/>
        <end position="296"/>
    </location>
</feature>
<keyword evidence="2" id="KW-0902">Two-component regulatory system</keyword>
<evidence type="ECO:0000256" key="5">
    <source>
        <dbReference type="ARBA" id="ARBA00023163"/>
    </source>
</evidence>
<dbReference type="RefSeq" id="WP_184931647.1">
    <property type="nucleotide sequence ID" value="NZ_JACHJY010000007.1"/>
</dbReference>
<evidence type="ECO:0000256" key="7">
    <source>
        <dbReference type="SAM" id="MobiDB-lite"/>
    </source>
</evidence>
<dbReference type="CDD" id="cd15831">
    <property type="entry name" value="BTAD"/>
    <property type="match status" value="1"/>
</dbReference>
<feature type="DNA-binding region" description="OmpR/PhoB-type" evidence="6">
    <location>
        <begin position="6"/>
        <end position="111"/>
    </location>
</feature>
<protein>
    <submittedName>
        <fullName evidence="9">DNA-binding SARP family transcriptional activator</fullName>
    </submittedName>
</protein>
<evidence type="ECO:0000256" key="6">
    <source>
        <dbReference type="PROSITE-ProRule" id="PRU01091"/>
    </source>
</evidence>
<evidence type="ECO:0000259" key="8">
    <source>
        <dbReference type="PROSITE" id="PS51755"/>
    </source>
</evidence>
<dbReference type="Proteomes" id="UP000582643">
    <property type="component" value="Unassembled WGS sequence"/>
</dbReference>
<dbReference type="Pfam" id="PF00486">
    <property type="entry name" value="Trans_reg_C"/>
    <property type="match status" value="1"/>
</dbReference>
<dbReference type="Gene3D" id="1.25.40.10">
    <property type="entry name" value="Tetratricopeptide repeat domain"/>
    <property type="match status" value="1"/>
</dbReference>
<dbReference type="PANTHER" id="PTHR35807:SF1">
    <property type="entry name" value="TRANSCRIPTIONAL REGULATOR REDD"/>
    <property type="match status" value="1"/>
</dbReference>
<reference evidence="9 10" key="1">
    <citation type="submission" date="2020-08" db="EMBL/GenBank/DDBJ databases">
        <title>Genomic Encyclopedia of Type Strains, Phase III (KMG-III): the genomes of soil and plant-associated and newly described type strains.</title>
        <authorList>
            <person name="Whitman W."/>
        </authorList>
    </citation>
    <scope>NUCLEOTIDE SEQUENCE [LARGE SCALE GENOMIC DNA]</scope>
    <source>
        <strain evidence="9 10">SFB5A</strain>
    </source>
</reference>
<dbReference type="SUPFAM" id="SSF52540">
    <property type="entry name" value="P-loop containing nucleoside triphosphate hydrolases"/>
    <property type="match status" value="1"/>
</dbReference>
<dbReference type="SMART" id="SM01043">
    <property type="entry name" value="BTAD"/>
    <property type="match status" value="1"/>
</dbReference>
<keyword evidence="5" id="KW-0804">Transcription</keyword>
<evidence type="ECO:0000313" key="10">
    <source>
        <dbReference type="Proteomes" id="UP000582643"/>
    </source>
</evidence>
<sequence>MQELTESPARAGHLAVRLLGPVGARLGGERIDLGPPQQQAVFAMLLLRRGHVVGVGQLVEGVWGSAAAPRSASSAVRTYVSQLRTALEPDRPLRSGSRMIVTAEGGYRFPTPAVVVDAEVFAHETADRGGSVEAVYGRLTRAVGRWQGVPLAGVPGPWAERRREQLTETLATAREDLYATAVELGRYREVVTELGAMVREFPLRERSYGLLMVALQRTGRQVEAARVYDQACEVLARELGTQPSAELRDLHRGLRTGGRARSLAWPGGTGVRPVPSSRTASADDRRRGTAGGGTSAVPYLSVHRSAGAMGHQGQPATGADRRTGALAAVGGMRRAAAPLPADIGHFTGRSRLVGEIRDHLLQARSGQHGPAMTVATVTGIGGVGKTALAVHVAHGLRAAFPDGQLYVGLRAGAAPADPAGVLADLLSVLGTPPERLPLDLEERAALLRTLLADRRVLLVLDDARDAAQVRPLLPGTAGSAVLITTRAPHIAVPGARSFAVDVFAEAEAVTLLGALAGSARVAAEPEAARALADSCGRLPLAVRIVGARLAALPRHSLQAFGERLADARTLLGELSHGDHAVESAFQLGYRALTSDQARAFRLLSLLDAPDVPLPVAAALLGGEENAAEDLAEGLVDAGMLESPAPGRYRLHDLLRLYGRRLADSTERAEDRAAALRRVLALLYGSAVRVARTALPGDVPSPPWLHPVGHGGIAFEDTEQARAWFRAEHAVLTSAVEQALASVPDALRTAVDLLTLIAVCSLFPSRGHYEDACRLAGSAARRAAEAGEPEYRARALHTRAWLSSLVGEYAAAETDLREALAWAEETGCARRLHMSGVLLALVLRATGRVGESEAAMAGAERFAGDPDDPASPAGFARFVARLHVAVGAERPPTGLPLITPLMRRVDAHGTSLVNARGVVRLGAALSGLDTSDDGSRGGSLIGYPRAR</sequence>
<dbReference type="Pfam" id="PF00931">
    <property type="entry name" value="NB-ARC"/>
    <property type="match status" value="1"/>
</dbReference>
<dbReference type="SUPFAM" id="SSF46894">
    <property type="entry name" value="C-terminal effector domain of the bipartite response regulators"/>
    <property type="match status" value="1"/>
</dbReference>